<sequence length="193" mass="21342">MARIPYADTNRPETAELASRIVAERGEILHLYAMLLHSPPVAEGWLHFLTAIRQRSTLSGALRELVILQVAHLNGARYEAEQHTPIALREGLTREQVEALPDWPDAAVFDDEQRVVLAYCDAMTRHVHVEAAVFEALRQHCDPRTIVELTATIGAYNMVSRFLEAIGIASTDDKGSGHVLAFSDGRGTPAPLR</sequence>
<dbReference type="Gene3D" id="1.20.1290.10">
    <property type="entry name" value="AhpD-like"/>
    <property type="match status" value="1"/>
</dbReference>
<reference evidence="2" key="1">
    <citation type="journal article" date="2021" name="Front. Microbiol.">
        <title>Comprehensive Comparative Genomics and Phenotyping of Methylobacterium Species.</title>
        <authorList>
            <person name="Alessa O."/>
            <person name="Ogura Y."/>
            <person name="Fujitani Y."/>
            <person name="Takami H."/>
            <person name="Hayashi T."/>
            <person name="Sahin N."/>
            <person name="Tani A."/>
        </authorList>
    </citation>
    <scope>NUCLEOTIDE SEQUENCE</scope>
    <source>
        <strain evidence="2">KCTC 52305</strain>
    </source>
</reference>
<dbReference type="RefSeq" id="WP_128566362.1">
    <property type="nucleotide sequence ID" value="NZ_BPQH01000010.1"/>
</dbReference>
<dbReference type="PANTHER" id="PTHR34846">
    <property type="entry name" value="4-CARBOXYMUCONOLACTONE DECARBOXYLASE FAMILY PROTEIN (AFU_ORTHOLOGUE AFUA_6G11590)"/>
    <property type="match status" value="1"/>
</dbReference>
<evidence type="ECO:0000313" key="2">
    <source>
        <dbReference type="EMBL" id="GJD50774.1"/>
    </source>
</evidence>
<organism evidence="2 3">
    <name type="scientific">Methylobacterium crusticola</name>
    <dbReference type="NCBI Taxonomy" id="1697972"/>
    <lineage>
        <taxon>Bacteria</taxon>
        <taxon>Pseudomonadati</taxon>
        <taxon>Pseudomonadota</taxon>
        <taxon>Alphaproteobacteria</taxon>
        <taxon>Hyphomicrobiales</taxon>
        <taxon>Methylobacteriaceae</taxon>
        <taxon>Methylobacterium</taxon>
    </lineage>
</organism>
<name>A0ABQ4R023_9HYPH</name>
<dbReference type="InterPro" id="IPR029032">
    <property type="entry name" value="AhpD-like"/>
</dbReference>
<dbReference type="Pfam" id="PF02627">
    <property type="entry name" value="CMD"/>
    <property type="match status" value="1"/>
</dbReference>
<dbReference type="EMBL" id="BPQH01000010">
    <property type="protein sequence ID" value="GJD50774.1"/>
    <property type="molecule type" value="Genomic_DNA"/>
</dbReference>
<gene>
    <name evidence="2" type="ORF">OPKNFCMD_3520</name>
</gene>
<feature type="domain" description="Carboxymuconolactone decarboxylase-like" evidence="1">
    <location>
        <begin position="39"/>
        <end position="119"/>
    </location>
</feature>
<protein>
    <recommendedName>
        <fullName evidence="1">Carboxymuconolactone decarboxylase-like domain-containing protein</fullName>
    </recommendedName>
</protein>
<dbReference type="SUPFAM" id="SSF69118">
    <property type="entry name" value="AhpD-like"/>
    <property type="match status" value="1"/>
</dbReference>
<comment type="caution">
    <text evidence="2">The sequence shown here is derived from an EMBL/GenBank/DDBJ whole genome shotgun (WGS) entry which is preliminary data.</text>
</comment>
<evidence type="ECO:0000313" key="3">
    <source>
        <dbReference type="Proteomes" id="UP001055167"/>
    </source>
</evidence>
<reference evidence="2" key="2">
    <citation type="submission" date="2021-08" db="EMBL/GenBank/DDBJ databases">
        <authorList>
            <person name="Tani A."/>
            <person name="Ola A."/>
            <person name="Ogura Y."/>
            <person name="Katsura K."/>
            <person name="Hayashi T."/>
        </authorList>
    </citation>
    <scope>NUCLEOTIDE SEQUENCE</scope>
    <source>
        <strain evidence="2">KCTC 52305</strain>
    </source>
</reference>
<proteinExistence type="predicted"/>
<keyword evidence="3" id="KW-1185">Reference proteome</keyword>
<evidence type="ECO:0000259" key="1">
    <source>
        <dbReference type="Pfam" id="PF02627"/>
    </source>
</evidence>
<accession>A0ABQ4R023</accession>
<dbReference type="Proteomes" id="UP001055167">
    <property type="component" value="Unassembled WGS sequence"/>
</dbReference>
<dbReference type="PANTHER" id="PTHR34846:SF11">
    <property type="entry name" value="4-CARBOXYMUCONOLACTONE DECARBOXYLASE FAMILY PROTEIN (AFU_ORTHOLOGUE AFUA_6G11590)"/>
    <property type="match status" value="1"/>
</dbReference>
<dbReference type="InterPro" id="IPR003779">
    <property type="entry name" value="CMD-like"/>
</dbReference>